<dbReference type="Gene3D" id="3.10.50.10">
    <property type="match status" value="1"/>
</dbReference>
<dbReference type="GO" id="GO:0005576">
    <property type="term" value="C:extracellular region"/>
    <property type="evidence" value="ECO:0007669"/>
    <property type="project" value="TreeGrafter"/>
</dbReference>
<evidence type="ECO:0000313" key="3">
    <source>
        <dbReference type="EMBL" id="CAH7677439.1"/>
    </source>
</evidence>
<dbReference type="Gene3D" id="3.20.20.80">
    <property type="entry name" value="Glycosidases"/>
    <property type="match status" value="1"/>
</dbReference>
<feature type="chain" id="PRO_5043494020" evidence="1">
    <location>
        <begin position="24"/>
        <end position="462"/>
    </location>
</feature>
<dbReference type="SUPFAM" id="SSF51445">
    <property type="entry name" value="(Trans)glycosidases"/>
    <property type="match status" value="1"/>
</dbReference>
<dbReference type="GO" id="GO:0006032">
    <property type="term" value="P:chitin catabolic process"/>
    <property type="evidence" value="ECO:0007669"/>
    <property type="project" value="TreeGrafter"/>
</dbReference>
<keyword evidence="1" id="KW-0732">Signal</keyword>
<proteinExistence type="predicted"/>
<dbReference type="AlphaFoldDB" id="A0AAV0B1X4"/>
<dbReference type="SMART" id="SM00636">
    <property type="entry name" value="Glyco_18"/>
    <property type="match status" value="1"/>
</dbReference>
<dbReference type="PANTHER" id="PTHR11177">
    <property type="entry name" value="CHITINASE"/>
    <property type="match status" value="1"/>
</dbReference>
<dbReference type="InterPro" id="IPR050314">
    <property type="entry name" value="Glycosyl_Hydrlase_18"/>
</dbReference>
<organism evidence="3 4">
    <name type="scientific">Phakopsora pachyrhizi</name>
    <name type="common">Asian soybean rust disease fungus</name>
    <dbReference type="NCBI Taxonomy" id="170000"/>
    <lineage>
        <taxon>Eukaryota</taxon>
        <taxon>Fungi</taxon>
        <taxon>Dikarya</taxon>
        <taxon>Basidiomycota</taxon>
        <taxon>Pucciniomycotina</taxon>
        <taxon>Pucciniomycetes</taxon>
        <taxon>Pucciniales</taxon>
        <taxon>Phakopsoraceae</taxon>
        <taxon>Phakopsora</taxon>
    </lineage>
</organism>
<dbReference type="PANTHER" id="PTHR11177:SF317">
    <property type="entry name" value="CHITINASE 12-RELATED"/>
    <property type="match status" value="1"/>
</dbReference>
<dbReference type="InterPro" id="IPR029070">
    <property type="entry name" value="Chitinase_insertion_sf"/>
</dbReference>
<evidence type="ECO:0000259" key="2">
    <source>
        <dbReference type="PROSITE" id="PS51910"/>
    </source>
</evidence>
<dbReference type="InterPro" id="IPR011583">
    <property type="entry name" value="Chitinase_II/V-like_cat"/>
</dbReference>
<dbReference type="EMBL" id="CALTRL010003040">
    <property type="protein sequence ID" value="CAH7677439.1"/>
    <property type="molecule type" value="Genomic_DNA"/>
</dbReference>
<keyword evidence="4" id="KW-1185">Reference proteome</keyword>
<dbReference type="GO" id="GO:0004568">
    <property type="term" value="F:chitinase activity"/>
    <property type="evidence" value="ECO:0007669"/>
    <property type="project" value="TreeGrafter"/>
</dbReference>
<dbReference type="InterPro" id="IPR017853">
    <property type="entry name" value="GH"/>
</dbReference>
<evidence type="ECO:0000313" key="4">
    <source>
        <dbReference type="Proteomes" id="UP001153365"/>
    </source>
</evidence>
<sequence length="462" mass="50263">MQNKFQPFKLLLALSLFIAGSSANQDDGSAITVNYSENKASTSASVETRSIGVQFNPGYKSSNSTVVPTKNKKTGNGRVSAYFPSYNADHDSVSKIRYDLYDDLIFFVATTTSNFTIGLGNLTQNEWDSLAYEFVNRSKEAGVSPSCSIGGWTGSVYFSALASTAENRTTFANSAINFAKKYGFEGIDIDWETCFSQGIGCNIIQDSDAENYQLLLKEIKRIWPEGKLSTAVSIAGIRASDYSALPAANLTTLASVVDILKIMAYDVYGGWSTTTGPHAPLRSTCADPNDNLSVETAIDVYIRQGFSPSQLSLGLPGYGRSWLLESPTLVPKTVQNYTSYYYQNFTGLPQGGNFDDKPGVVDVCGQTSTSWGGTILVSELVSRGYLNEDETKAGSGFVRYYDECSGQPFIANGTHLISYDDTQSTLQKVKYAKSRNISHIYFFDSFGPTDSTVKAAREALLA</sequence>
<dbReference type="Proteomes" id="UP001153365">
    <property type="component" value="Unassembled WGS sequence"/>
</dbReference>
<name>A0AAV0B1X4_PHAPC</name>
<accession>A0AAV0B1X4</accession>
<dbReference type="PROSITE" id="PS51910">
    <property type="entry name" value="GH18_2"/>
    <property type="match status" value="1"/>
</dbReference>
<keyword evidence="3" id="KW-0378">Hydrolase</keyword>
<gene>
    <name evidence="3" type="ORF">PPACK8108_LOCUS12587</name>
</gene>
<evidence type="ECO:0000256" key="1">
    <source>
        <dbReference type="SAM" id="SignalP"/>
    </source>
</evidence>
<dbReference type="InterPro" id="IPR001223">
    <property type="entry name" value="Glyco_hydro18_cat"/>
</dbReference>
<feature type="domain" description="GH18" evidence="2">
    <location>
        <begin position="77"/>
        <end position="462"/>
    </location>
</feature>
<dbReference type="Pfam" id="PF00704">
    <property type="entry name" value="Glyco_hydro_18"/>
    <property type="match status" value="1"/>
</dbReference>
<dbReference type="GO" id="GO:0005975">
    <property type="term" value="P:carbohydrate metabolic process"/>
    <property type="evidence" value="ECO:0007669"/>
    <property type="project" value="InterPro"/>
</dbReference>
<reference evidence="3" key="1">
    <citation type="submission" date="2022-06" db="EMBL/GenBank/DDBJ databases">
        <authorList>
            <consortium name="SYNGENTA / RWTH Aachen University"/>
        </authorList>
    </citation>
    <scope>NUCLEOTIDE SEQUENCE</scope>
</reference>
<feature type="signal peptide" evidence="1">
    <location>
        <begin position="1"/>
        <end position="23"/>
    </location>
</feature>
<dbReference type="GO" id="GO:0008061">
    <property type="term" value="F:chitin binding"/>
    <property type="evidence" value="ECO:0007669"/>
    <property type="project" value="InterPro"/>
</dbReference>
<comment type="caution">
    <text evidence="3">The sequence shown here is derived from an EMBL/GenBank/DDBJ whole genome shotgun (WGS) entry which is preliminary data.</text>
</comment>
<protein>
    <submittedName>
        <fullName evidence="3">Family 18 glycoside hydrolase</fullName>
    </submittedName>
</protein>